<feature type="transmembrane region" description="Helical" evidence="1">
    <location>
        <begin position="38"/>
        <end position="56"/>
    </location>
</feature>
<protein>
    <submittedName>
        <fullName evidence="2">NhaP-type Na+/H+ or K+/H+ antiporter</fullName>
    </submittedName>
</protein>
<proteinExistence type="predicted"/>
<comment type="caution">
    <text evidence="2">The sequence shown here is derived from an EMBL/GenBank/DDBJ whole genome shotgun (WGS) entry which is preliminary data.</text>
</comment>
<keyword evidence="1" id="KW-1133">Transmembrane helix</keyword>
<accession>A0ABT9VKU7</accession>
<organism evidence="2 3">
    <name type="scientific">Aeribacillus alveayuensis</name>
    <dbReference type="NCBI Taxonomy" id="279215"/>
    <lineage>
        <taxon>Bacteria</taxon>
        <taxon>Bacillati</taxon>
        <taxon>Bacillota</taxon>
        <taxon>Bacilli</taxon>
        <taxon>Bacillales</taxon>
        <taxon>Bacillaceae</taxon>
        <taxon>Aeribacillus</taxon>
    </lineage>
</organism>
<evidence type="ECO:0000313" key="2">
    <source>
        <dbReference type="EMBL" id="MDQ0161583.1"/>
    </source>
</evidence>
<feature type="transmembrane region" description="Helical" evidence="1">
    <location>
        <begin position="12"/>
        <end position="29"/>
    </location>
</feature>
<keyword evidence="1" id="KW-0812">Transmembrane</keyword>
<dbReference type="EMBL" id="JAUSTR010000001">
    <property type="protein sequence ID" value="MDQ0161583.1"/>
    <property type="molecule type" value="Genomic_DNA"/>
</dbReference>
<sequence>MFNELFNQVVVHPQLVIVVPALMILGYALKRTPFIQNWMIVWIIIFAGILASVVTIGFSVNGIANGIIAGGAAITSYQMYKQTMEATKKNGSSD</sequence>
<dbReference type="InterPro" id="IPR032111">
    <property type="entry name" value="Clostridium_phage_holin"/>
</dbReference>
<gene>
    <name evidence="2" type="ORF">J2S06_000653</name>
</gene>
<evidence type="ECO:0000256" key="1">
    <source>
        <dbReference type="SAM" id="Phobius"/>
    </source>
</evidence>
<keyword evidence="1" id="KW-0472">Membrane</keyword>
<name>A0ABT9VKU7_9BACI</name>
<dbReference type="Proteomes" id="UP001225646">
    <property type="component" value="Unassembled WGS sequence"/>
</dbReference>
<dbReference type="RefSeq" id="WP_235356993.1">
    <property type="nucleotide sequence ID" value="NZ_JAUSTR010000001.1"/>
</dbReference>
<keyword evidence="3" id="KW-1185">Reference proteome</keyword>
<dbReference type="Pfam" id="PF16079">
    <property type="entry name" value="Phage_holin_5_2"/>
    <property type="match status" value="1"/>
</dbReference>
<evidence type="ECO:0000313" key="3">
    <source>
        <dbReference type="Proteomes" id="UP001225646"/>
    </source>
</evidence>
<reference evidence="2 3" key="1">
    <citation type="submission" date="2023-07" db="EMBL/GenBank/DDBJ databases">
        <title>Genomic Encyclopedia of Type Strains, Phase IV (KMG-IV): sequencing the most valuable type-strain genomes for metagenomic binning, comparative biology and taxonomic classification.</title>
        <authorList>
            <person name="Goeker M."/>
        </authorList>
    </citation>
    <scope>NUCLEOTIDE SEQUENCE [LARGE SCALE GENOMIC DNA]</scope>
    <source>
        <strain evidence="2 3">DSM 19092</strain>
    </source>
</reference>